<dbReference type="Proteomes" id="UP000005240">
    <property type="component" value="Unassembled WGS sequence"/>
</dbReference>
<dbReference type="VEuPathDB" id="FungiDB:PTTG_29831"/>
<protein>
    <submittedName>
        <fullName evidence="1 2">Uncharacterized protein</fullName>
    </submittedName>
</protein>
<evidence type="ECO:0000313" key="2">
    <source>
        <dbReference type="EnsemblFungi" id="PTTG_29831-t43_1-p1"/>
    </source>
</evidence>
<reference evidence="2" key="4">
    <citation type="submission" date="2025-05" db="UniProtKB">
        <authorList>
            <consortium name="EnsemblFungi"/>
        </authorList>
    </citation>
    <scope>IDENTIFICATION</scope>
    <source>
        <strain evidence="2">isolate 1-1 / race 1 (BBBD)</strain>
    </source>
</reference>
<proteinExistence type="predicted"/>
<evidence type="ECO:0000313" key="3">
    <source>
        <dbReference type="Proteomes" id="UP000005240"/>
    </source>
</evidence>
<dbReference type="EMBL" id="ADAS02001003">
    <property type="protein sequence ID" value="OAV86565.1"/>
    <property type="molecule type" value="Genomic_DNA"/>
</dbReference>
<organism evidence="1">
    <name type="scientific">Puccinia triticina (isolate 1-1 / race 1 (BBBD))</name>
    <name type="common">Brown leaf rust fungus</name>
    <dbReference type="NCBI Taxonomy" id="630390"/>
    <lineage>
        <taxon>Eukaryota</taxon>
        <taxon>Fungi</taxon>
        <taxon>Dikarya</taxon>
        <taxon>Basidiomycota</taxon>
        <taxon>Pucciniomycotina</taxon>
        <taxon>Pucciniomycetes</taxon>
        <taxon>Pucciniales</taxon>
        <taxon>Pucciniaceae</taxon>
        <taxon>Puccinia</taxon>
    </lineage>
</organism>
<evidence type="ECO:0000313" key="1">
    <source>
        <dbReference type="EMBL" id="OAV86565.1"/>
    </source>
</evidence>
<accession>A0A180G1J3</accession>
<keyword evidence="3" id="KW-1185">Reference proteome</keyword>
<gene>
    <name evidence="1" type="ORF">PTTG_29831</name>
</gene>
<reference evidence="1" key="2">
    <citation type="submission" date="2016-05" db="EMBL/GenBank/DDBJ databases">
        <title>Comparative analysis highlights variable genome content of wheat rusts and divergence of the mating loci.</title>
        <authorList>
            <person name="Cuomo C.A."/>
            <person name="Bakkeren G."/>
            <person name="Szabo L."/>
            <person name="Khalil H."/>
            <person name="Joly D."/>
            <person name="Goldberg J."/>
            <person name="Young S."/>
            <person name="Zeng Q."/>
            <person name="Fellers J."/>
        </authorList>
    </citation>
    <scope>NUCLEOTIDE SEQUENCE [LARGE SCALE GENOMIC DNA]</scope>
    <source>
        <strain evidence="1">1-1 BBBD Race 1</strain>
    </source>
</reference>
<dbReference type="EnsemblFungi" id="PTTG_29831-t43_1">
    <property type="protein sequence ID" value="PTTG_29831-t43_1-p1"/>
    <property type="gene ID" value="PTTG_29831"/>
</dbReference>
<sequence length="202" mass="21293">MTPPPDVSGLHAEQGLGFVPAPKFFFSPAADSTGPTNSTTLNTNTPIAPCAADCSLRHQSLLAPPITPCASSLGHHFLPSPTNSTTLKRYPALPVAPTGPANRSSLAFDRPIRRSLLAPPIAPCAPLLGHSFPHRSSISSQSPLSSQIRPTASLLPPQAPPIILCLSLPVRSADLSLLVFASSGQRLHIDPQRFQLIDTKEP</sequence>
<name>A0A180G1J3_PUCT1</name>
<reference evidence="2 3" key="3">
    <citation type="journal article" date="2017" name="G3 (Bethesda)">
        <title>Comparative analysis highlights variable genome content of wheat rusts and divergence of the mating loci.</title>
        <authorList>
            <person name="Cuomo C.A."/>
            <person name="Bakkeren G."/>
            <person name="Khalil H.B."/>
            <person name="Panwar V."/>
            <person name="Joly D."/>
            <person name="Linning R."/>
            <person name="Sakthikumar S."/>
            <person name="Song X."/>
            <person name="Adiconis X."/>
            <person name="Fan L."/>
            <person name="Goldberg J.M."/>
            <person name="Levin J.Z."/>
            <person name="Young S."/>
            <person name="Zeng Q."/>
            <person name="Anikster Y."/>
            <person name="Bruce M."/>
            <person name="Wang M."/>
            <person name="Yin C."/>
            <person name="McCallum B."/>
            <person name="Szabo L.J."/>
            <person name="Hulbert S."/>
            <person name="Chen X."/>
            <person name="Fellers J.P."/>
        </authorList>
    </citation>
    <scope>NUCLEOTIDE SEQUENCE</scope>
    <source>
        <strain evidence="3">Isolate 1-1 / race 1 (BBBD)</strain>
        <strain evidence="2">isolate 1-1 / race 1 (BBBD)</strain>
    </source>
</reference>
<dbReference type="AlphaFoldDB" id="A0A180G1J3"/>
<reference evidence="1" key="1">
    <citation type="submission" date="2009-11" db="EMBL/GenBank/DDBJ databases">
        <authorList>
            <consortium name="The Broad Institute Genome Sequencing Platform"/>
            <person name="Ward D."/>
            <person name="Feldgarden M."/>
            <person name="Earl A."/>
            <person name="Young S.K."/>
            <person name="Zeng Q."/>
            <person name="Koehrsen M."/>
            <person name="Alvarado L."/>
            <person name="Berlin A."/>
            <person name="Bochicchio J."/>
            <person name="Borenstein D."/>
            <person name="Chapman S.B."/>
            <person name="Chen Z."/>
            <person name="Engels R."/>
            <person name="Freedman E."/>
            <person name="Gellesch M."/>
            <person name="Goldberg J."/>
            <person name="Griggs A."/>
            <person name="Gujja S."/>
            <person name="Heilman E."/>
            <person name="Heiman D."/>
            <person name="Hepburn T."/>
            <person name="Howarth C."/>
            <person name="Jen D."/>
            <person name="Larson L."/>
            <person name="Lewis B."/>
            <person name="Mehta T."/>
            <person name="Park D."/>
            <person name="Pearson M."/>
            <person name="Roberts A."/>
            <person name="Saif S."/>
            <person name="Shea T."/>
            <person name="Shenoy N."/>
            <person name="Sisk P."/>
            <person name="Stolte C."/>
            <person name="Sykes S."/>
            <person name="Thomson T."/>
            <person name="Walk T."/>
            <person name="White J."/>
            <person name="Yandava C."/>
            <person name="Izard J."/>
            <person name="Baranova O.V."/>
            <person name="Blanton J.M."/>
            <person name="Tanner A.C."/>
            <person name="Dewhirst F.E."/>
            <person name="Haas B."/>
            <person name="Nusbaum C."/>
            <person name="Birren B."/>
        </authorList>
    </citation>
    <scope>NUCLEOTIDE SEQUENCE [LARGE SCALE GENOMIC DNA]</scope>
    <source>
        <strain evidence="1">1-1 BBBD Race 1</strain>
    </source>
</reference>